<evidence type="ECO:0000313" key="2">
    <source>
        <dbReference type="EMBL" id="TQM33958.1"/>
    </source>
</evidence>
<keyword evidence="3" id="KW-1185">Reference proteome</keyword>
<dbReference type="EMBL" id="VFPE01000001">
    <property type="protein sequence ID" value="TQM33958.1"/>
    <property type="molecule type" value="Genomic_DNA"/>
</dbReference>
<dbReference type="InterPro" id="IPR051783">
    <property type="entry name" value="NAD(P)-dependent_oxidoreduct"/>
</dbReference>
<dbReference type="PANTHER" id="PTHR48079">
    <property type="entry name" value="PROTEIN YEEZ"/>
    <property type="match status" value="1"/>
</dbReference>
<proteinExistence type="predicted"/>
<evidence type="ECO:0000313" key="3">
    <source>
        <dbReference type="Proteomes" id="UP000320235"/>
    </source>
</evidence>
<dbReference type="Gene3D" id="3.40.50.720">
    <property type="entry name" value="NAD(P)-binding Rossmann-like Domain"/>
    <property type="match status" value="1"/>
</dbReference>
<feature type="domain" description="NAD-dependent epimerase/dehydratase" evidence="1">
    <location>
        <begin position="3"/>
        <end position="202"/>
    </location>
</feature>
<sequence>MKILLTGATGYIGSAVLDTLLDAGHDVLAPVRSDEAAATVAAKGATPVVGDLHDADWLTSLLEGTDAAIHTAASGDAERLNVAVVDAAERAYRGTDRRFVLTSGIWEYGAGAGIHSSDTPDPAGLVAWRVPIEERLLASGVAATIVVPGVVYGQGKGLVSVIVDAPRTADGALTLVGDGSQRWTWVHVDDLARLYLLAVTNPVPVGRLIASDGAPVRVREVAEATGATVAAESVDATRARLGAAFADALLLDQAADGAEARELGWTPEHVGVLQELARV</sequence>
<dbReference type="InterPro" id="IPR036291">
    <property type="entry name" value="NAD(P)-bd_dom_sf"/>
</dbReference>
<gene>
    <name evidence="2" type="ORF">FB391_0245</name>
</gene>
<evidence type="ECO:0000259" key="1">
    <source>
        <dbReference type="Pfam" id="PF01370"/>
    </source>
</evidence>
<dbReference type="PANTHER" id="PTHR48079:SF6">
    <property type="entry name" value="NAD(P)-BINDING DOMAIN-CONTAINING PROTEIN-RELATED"/>
    <property type="match status" value="1"/>
</dbReference>
<dbReference type="SUPFAM" id="SSF51735">
    <property type="entry name" value="NAD(P)-binding Rossmann-fold domains"/>
    <property type="match status" value="1"/>
</dbReference>
<dbReference type="GO" id="GO:0004029">
    <property type="term" value="F:aldehyde dehydrogenase (NAD+) activity"/>
    <property type="evidence" value="ECO:0007669"/>
    <property type="project" value="TreeGrafter"/>
</dbReference>
<dbReference type="AlphaFoldDB" id="A0A543FJB3"/>
<dbReference type="Pfam" id="PF01370">
    <property type="entry name" value="Epimerase"/>
    <property type="match status" value="1"/>
</dbReference>
<dbReference type="GO" id="GO:0005737">
    <property type="term" value="C:cytoplasm"/>
    <property type="evidence" value="ECO:0007669"/>
    <property type="project" value="TreeGrafter"/>
</dbReference>
<dbReference type="RefSeq" id="WP_141892489.1">
    <property type="nucleotide sequence ID" value="NZ_BAABLH010000020.1"/>
</dbReference>
<dbReference type="Proteomes" id="UP000320235">
    <property type="component" value="Unassembled WGS sequence"/>
</dbReference>
<organism evidence="2 3">
    <name type="scientific">Microbacterium kyungheense</name>
    <dbReference type="NCBI Taxonomy" id="1263636"/>
    <lineage>
        <taxon>Bacteria</taxon>
        <taxon>Bacillati</taxon>
        <taxon>Actinomycetota</taxon>
        <taxon>Actinomycetes</taxon>
        <taxon>Micrococcales</taxon>
        <taxon>Microbacteriaceae</taxon>
        <taxon>Microbacterium</taxon>
    </lineage>
</organism>
<comment type="caution">
    <text evidence="2">The sequence shown here is derived from an EMBL/GenBank/DDBJ whole genome shotgun (WGS) entry which is preliminary data.</text>
</comment>
<reference evidence="2 3" key="1">
    <citation type="submission" date="2019-06" db="EMBL/GenBank/DDBJ databases">
        <title>Sequencing the genomes of 1000 actinobacteria strains.</title>
        <authorList>
            <person name="Klenk H.-P."/>
        </authorList>
    </citation>
    <scope>NUCLEOTIDE SEQUENCE [LARGE SCALE GENOMIC DNA]</scope>
    <source>
        <strain evidence="2 3">DSM 105492</strain>
    </source>
</reference>
<dbReference type="OrthoDB" id="9801785at2"/>
<name>A0A543FJB3_9MICO</name>
<accession>A0A543FJB3</accession>
<protein>
    <submittedName>
        <fullName evidence="2">Nucleoside-diphosphate-sugar epimerase</fullName>
    </submittedName>
</protein>
<dbReference type="InterPro" id="IPR001509">
    <property type="entry name" value="Epimerase_deHydtase"/>
</dbReference>